<evidence type="ECO:0000256" key="4">
    <source>
        <dbReference type="SAM" id="MobiDB-lite"/>
    </source>
</evidence>
<evidence type="ECO:0000313" key="6">
    <source>
        <dbReference type="Proteomes" id="UP000001876"/>
    </source>
</evidence>
<dbReference type="PROSITE" id="PS50294">
    <property type="entry name" value="WD_REPEATS_REGION"/>
    <property type="match status" value="1"/>
</dbReference>
<feature type="region of interest" description="Disordered" evidence="4">
    <location>
        <begin position="149"/>
        <end position="169"/>
    </location>
</feature>
<feature type="compositionally biased region" description="Acidic residues" evidence="4">
    <location>
        <begin position="10"/>
        <end position="26"/>
    </location>
</feature>
<dbReference type="SMART" id="SM00320">
    <property type="entry name" value="WD40"/>
    <property type="match status" value="5"/>
</dbReference>
<feature type="compositionally biased region" description="Pro residues" evidence="4">
    <location>
        <begin position="253"/>
        <end position="262"/>
    </location>
</feature>
<dbReference type="OrthoDB" id="529961at2759"/>
<dbReference type="AlphaFoldDB" id="C1N6M4"/>
<dbReference type="PROSITE" id="PS00678">
    <property type="entry name" value="WD_REPEATS_1"/>
    <property type="match status" value="1"/>
</dbReference>
<evidence type="ECO:0000313" key="5">
    <source>
        <dbReference type="EMBL" id="EEH51950.1"/>
    </source>
</evidence>
<dbReference type="GeneID" id="9689200"/>
<dbReference type="InterPro" id="IPR015943">
    <property type="entry name" value="WD40/YVTN_repeat-like_dom_sf"/>
</dbReference>
<name>C1N6M4_MICPC</name>
<dbReference type="InterPro" id="IPR036322">
    <property type="entry name" value="WD40_repeat_dom_sf"/>
</dbReference>
<accession>C1N6M4</accession>
<dbReference type="PANTHER" id="PTHR47822">
    <property type="entry name" value="CARBOHYDRATE BINDING DOMAIN CONTAINING PROTEIN"/>
    <property type="match status" value="1"/>
</dbReference>
<feature type="compositionally biased region" description="Gly residues" evidence="4">
    <location>
        <begin position="151"/>
        <end position="168"/>
    </location>
</feature>
<dbReference type="PROSITE" id="PS50082">
    <property type="entry name" value="WD_REPEATS_2"/>
    <property type="match status" value="1"/>
</dbReference>
<organism evidence="6">
    <name type="scientific">Micromonas pusilla (strain CCMP1545)</name>
    <name type="common">Picoplanktonic green alga</name>
    <dbReference type="NCBI Taxonomy" id="564608"/>
    <lineage>
        <taxon>Eukaryota</taxon>
        <taxon>Viridiplantae</taxon>
        <taxon>Chlorophyta</taxon>
        <taxon>Mamiellophyceae</taxon>
        <taxon>Mamiellales</taxon>
        <taxon>Mamiellaceae</taxon>
        <taxon>Micromonas</taxon>
    </lineage>
</organism>
<dbReference type="EMBL" id="GG663749">
    <property type="protein sequence ID" value="EEH51950.1"/>
    <property type="molecule type" value="Genomic_DNA"/>
</dbReference>
<dbReference type="Gene3D" id="2.130.10.10">
    <property type="entry name" value="YVTN repeat-like/Quinoprotein amine dehydrogenase"/>
    <property type="match status" value="2"/>
</dbReference>
<dbReference type="PANTHER" id="PTHR47822:SF2">
    <property type="entry name" value="F-BOX AND WD-40 DOMAIN PROTEIN 7"/>
    <property type="match status" value="1"/>
</dbReference>
<dbReference type="SUPFAM" id="SSF50978">
    <property type="entry name" value="WD40 repeat-like"/>
    <property type="match status" value="1"/>
</dbReference>
<dbReference type="InterPro" id="IPR019775">
    <property type="entry name" value="WD40_repeat_CS"/>
</dbReference>
<reference evidence="5 6" key="1">
    <citation type="journal article" date="2009" name="Science">
        <title>Green evolution and dynamic adaptations revealed by genomes of the marine picoeukaryotes Micromonas.</title>
        <authorList>
            <person name="Worden A.Z."/>
            <person name="Lee J.H."/>
            <person name="Mock T."/>
            <person name="Rouze P."/>
            <person name="Simmons M.P."/>
            <person name="Aerts A.L."/>
            <person name="Allen A.E."/>
            <person name="Cuvelier M.L."/>
            <person name="Derelle E."/>
            <person name="Everett M.V."/>
            <person name="Foulon E."/>
            <person name="Grimwood J."/>
            <person name="Gundlach H."/>
            <person name="Henrissat B."/>
            <person name="Napoli C."/>
            <person name="McDonald S.M."/>
            <person name="Parker M.S."/>
            <person name="Rombauts S."/>
            <person name="Salamov A."/>
            <person name="Von Dassow P."/>
            <person name="Badger J.H."/>
            <person name="Coutinho P.M."/>
            <person name="Demir E."/>
            <person name="Dubchak I."/>
            <person name="Gentemann C."/>
            <person name="Eikrem W."/>
            <person name="Gready J.E."/>
            <person name="John U."/>
            <person name="Lanier W."/>
            <person name="Lindquist E.A."/>
            <person name="Lucas S."/>
            <person name="Mayer K.F."/>
            <person name="Moreau H."/>
            <person name="Not F."/>
            <person name="Otillar R."/>
            <person name="Panaud O."/>
            <person name="Pangilinan J."/>
            <person name="Paulsen I."/>
            <person name="Piegu B."/>
            <person name="Poliakov A."/>
            <person name="Robbens S."/>
            <person name="Schmutz J."/>
            <person name="Toulza E."/>
            <person name="Wyss T."/>
            <person name="Zelensky A."/>
            <person name="Zhou K."/>
            <person name="Armbrust E.V."/>
            <person name="Bhattacharya D."/>
            <person name="Goodenough U.W."/>
            <person name="Van de Peer Y."/>
            <person name="Grigoriev I.V."/>
        </authorList>
    </citation>
    <scope>NUCLEOTIDE SEQUENCE [LARGE SCALE GENOMIC DNA]</scope>
    <source>
        <strain evidence="5 6">CCMP1545</strain>
    </source>
</reference>
<proteinExistence type="predicted"/>
<evidence type="ECO:0000256" key="2">
    <source>
        <dbReference type="ARBA" id="ARBA00022737"/>
    </source>
</evidence>
<protein>
    <submittedName>
        <fullName evidence="5">Predicted protein</fullName>
    </submittedName>
</protein>
<dbReference type="Pfam" id="PF00400">
    <property type="entry name" value="WD40"/>
    <property type="match status" value="2"/>
</dbReference>
<dbReference type="InterPro" id="IPR001680">
    <property type="entry name" value="WD40_rpt"/>
</dbReference>
<evidence type="ECO:0000256" key="1">
    <source>
        <dbReference type="ARBA" id="ARBA00022574"/>
    </source>
</evidence>
<dbReference type="RefSeq" id="XP_003063577.1">
    <property type="nucleotide sequence ID" value="XM_003063531.1"/>
</dbReference>
<feature type="repeat" description="WD" evidence="3">
    <location>
        <begin position="284"/>
        <end position="326"/>
    </location>
</feature>
<keyword evidence="1 3" id="KW-0853">WD repeat</keyword>
<feature type="region of interest" description="Disordered" evidence="4">
    <location>
        <begin position="242"/>
        <end position="262"/>
    </location>
</feature>
<sequence>MPIGAPAPSDSDDDDALSEYEGDENIGYDPSFEGRGGVTASDRDAMVPCNAAKDFREASRYDVADASVAAARDFPDAVLRIASPAGVRAQVSRFNRDGSIVVVGGDDGAARAYHARTGAAFHQFVPSRHGGDGVDAENPGVVTSLRFLPSRGGGGDGGGGGGGGGGDGDNVALVASSSGRLWHWHCTSGKTIGAPVVEPGNQILACDVRGDGETFATAGYDGTIRVYDEATRKLRASLRGWSAGEDPATGAPTRPPWKPAGPPKMVHVGNGEYREKSIVNPVKDCGHADRVLGLAYASDSHDVLVSGGWDNTLQMWDARAGPTSVRRVRGPHVCGDSIHVTPLNDDGARAQVLCGSWRTRRPLQAFDLGTFMFMYEVPFGVVPDAKGEENANANATPCSVYAARFGKDGGPCEGLIFAGGSGGNEVRVISRPGYGDHSGGKAFAPVSAPDGLRTKARLHGLSSPVHGIDLSAGEDRIAVTCADEVLVYDTASLGGLRGRASSHE</sequence>
<evidence type="ECO:0000256" key="3">
    <source>
        <dbReference type="PROSITE-ProRule" id="PRU00221"/>
    </source>
</evidence>
<dbReference type="Proteomes" id="UP000001876">
    <property type="component" value="Unassembled WGS sequence"/>
</dbReference>
<gene>
    <name evidence="5" type="ORF">MICPUCDRAFT_65714</name>
</gene>
<keyword evidence="6" id="KW-1185">Reference proteome</keyword>
<dbReference type="OMA" id="DGSITHW"/>
<dbReference type="eggNOG" id="ENOG502S1ZG">
    <property type="taxonomic scope" value="Eukaryota"/>
</dbReference>
<feature type="region of interest" description="Disordered" evidence="4">
    <location>
        <begin position="1"/>
        <end position="42"/>
    </location>
</feature>
<keyword evidence="2" id="KW-0677">Repeat</keyword>
<dbReference type="KEGG" id="mpp:MICPUCDRAFT_65714"/>
<dbReference type="STRING" id="564608.C1N6M4"/>